<evidence type="ECO:0000256" key="10">
    <source>
        <dbReference type="ARBA" id="ARBA00023136"/>
    </source>
</evidence>
<feature type="transmembrane region" description="Helical" evidence="11">
    <location>
        <begin position="347"/>
        <end position="369"/>
    </location>
</feature>
<evidence type="ECO:0000256" key="3">
    <source>
        <dbReference type="ARBA" id="ARBA00009120"/>
    </source>
</evidence>
<accession>A0A372IKQ3</accession>
<evidence type="ECO:0000256" key="2">
    <source>
        <dbReference type="ARBA" id="ARBA00004429"/>
    </source>
</evidence>
<feature type="transmembrane region" description="Helical" evidence="11">
    <location>
        <begin position="322"/>
        <end position="341"/>
    </location>
</feature>
<evidence type="ECO:0000256" key="7">
    <source>
        <dbReference type="ARBA" id="ARBA00022597"/>
    </source>
</evidence>
<evidence type="ECO:0000256" key="6">
    <source>
        <dbReference type="ARBA" id="ARBA00022519"/>
    </source>
</evidence>
<dbReference type="GO" id="GO:1904659">
    <property type="term" value="P:D-glucose transmembrane transport"/>
    <property type="evidence" value="ECO:0007669"/>
    <property type="project" value="InterPro"/>
</dbReference>
<keyword evidence="7" id="KW-0762">Sugar transport</keyword>
<dbReference type="OrthoDB" id="9795150at2"/>
<dbReference type="InterPro" id="IPR050375">
    <property type="entry name" value="MFS_TsgA-like"/>
</dbReference>
<evidence type="ECO:0000256" key="5">
    <source>
        <dbReference type="ARBA" id="ARBA00022475"/>
    </source>
</evidence>
<protein>
    <submittedName>
        <fullName evidence="13">Sugar MFS transporter</fullName>
    </submittedName>
</protein>
<dbReference type="GO" id="GO:0005886">
    <property type="term" value="C:plasma membrane"/>
    <property type="evidence" value="ECO:0007669"/>
    <property type="project" value="UniProtKB-SubCell"/>
</dbReference>
<dbReference type="EMBL" id="QVQT01000006">
    <property type="protein sequence ID" value="RFU15496.1"/>
    <property type="molecule type" value="Genomic_DNA"/>
</dbReference>
<dbReference type="SUPFAM" id="SSF103473">
    <property type="entry name" value="MFS general substrate transporter"/>
    <property type="match status" value="1"/>
</dbReference>
<keyword evidence="9 11" id="KW-1133">Transmembrane helix</keyword>
<feature type="transmembrane region" description="Helical" evidence="11">
    <location>
        <begin position="206"/>
        <end position="227"/>
    </location>
</feature>
<reference evidence="13 14" key="1">
    <citation type="submission" date="2018-08" db="EMBL/GenBank/DDBJ databases">
        <title>Acidipila sp. 4G-K13, an acidobacterium isolated from forest soil.</title>
        <authorList>
            <person name="Gao Z.-H."/>
            <person name="Qiu L.-H."/>
        </authorList>
    </citation>
    <scope>NUCLEOTIDE SEQUENCE [LARGE SCALE GENOMIC DNA]</scope>
    <source>
        <strain evidence="13 14">4G-K13</strain>
    </source>
</reference>
<dbReference type="NCBIfam" id="TIGR01272">
    <property type="entry name" value="gluP"/>
    <property type="match status" value="1"/>
</dbReference>
<dbReference type="GO" id="GO:0005354">
    <property type="term" value="F:galactose transmembrane transporter activity"/>
    <property type="evidence" value="ECO:0007669"/>
    <property type="project" value="InterPro"/>
</dbReference>
<feature type="transmembrane region" description="Helical" evidence="11">
    <location>
        <begin position="381"/>
        <end position="399"/>
    </location>
</feature>
<evidence type="ECO:0000259" key="12">
    <source>
        <dbReference type="PROSITE" id="PS50850"/>
    </source>
</evidence>
<organism evidence="13 14">
    <name type="scientific">Paracidobacterium acidisoli</name>
    <dbReference type="NCBI Taxonomy" id="2303751"/>
    <lineage>
        <taxon>Bacteria</taxon>
        <taxon>Pseudomonadati</taxon>
        <taxon>Acidobacteriota</taxon>
        <taxon>Terriglobia</taxon>
        <taxon>Terriglobales</taxon>
        <taxon>Acidobacteriaceae</taxon>
        <taxon>Paracidobacterium</taxon>
    </lineage>
</organism>
<evidence type="ECO:0000256" key="11">
    <source>
        <dbReference type="SAM" id="Phobius"/>
    </source>
</evidence>
<gene>
    <name evidence="13" type="ORF">D0Y96_17755</name>
</gene>
<sequence length="433" mass="45889">MAIANTGSNTATVSAGSGGSYRSAFAMVTTLFFVWGFLTSLNDILIPHLKAIFDLDYTKVMLVQFAFFSSYAIFGIPSGKVVEWIGYQRTMVVGLLTMGAGAILFIPAANTPSFPLFLAALIILAAGITALQVAANPYVTVLGPPQTASSRLNLTQAFNSLGTTIGPPLGGWLILKGAEKTLENTTGMSTAALHAYRIQQAATVKVPYLAITLALVVLALAIAFYKFPRLDTTKDYRPAQTGEKGHSMWRYPHVVLGAVAIFLYVGAEVSIGSFLINYFNQSYIAGLSALAAANLVPFYWGGAMVGRFIGSGVLQKVKTGPLLTLCAGVATVLVLISMLTFGHIAVWSILLVGLFNSIMFPSIFTLGIAEMGPLTGEASGLLVTAIVGGAIIPELQGILADRIGIHHAFVIPVLCYLFIAYYGWKGSKVILPS</sequence>
<dbReference type="Gene3D" id="1.20.1250.20">
    <property type="entry name" value="MFS general substrate transporter like domains"/>
    <property type="match status" value="2"/>
</dbReference>
<keyword evidence="5" id="KW-1003">Cell membrane</keyword>
<evidence type="ECO:0000256" key="1">
    <source>
        <dbReference type="ARBA" id="ARBA00003321"/>
    </source>
</evidence>
<comment type="caution">
    <text evidence="13">The sequence shown here is derived from an EMBL/GenBank/DDBJ whole genome shotgun (WGS) entry which is preliminary data.</text>
</comment>
<dbReference type="PANTHER" id="PTHR43702">
    <property type="entry name" value="L-FUCOSE-PROTON SYMPORTER"/>
    <property type="match status" value="1"/>
</dbReference>
<keyword evidence="4" id="KW-0813">Transport</keyword>
<feature type="transmembrane region" description="Helical" evidence="11">
    <location>
        <begin position="254"/>
        <end position="276"/>
    </location>
</feature>
<comment type="function">
    <text evidence="1">Intake of glucose and galactose.</text>
</comment>
<evidence type="ECO:0000256" key="9">
    <source>
        <dbReference type="ARBA" id="ARBA00022989"/>
    </source>
</evidence>
<comment type="subcellular location">
    <subcellularLocation>
        <location evidence="2">Cell inner membrane</location>
        <topology evidence="2">Multi-pass membrane protein</topology>
    </subcellularLocation>
</comment>
<dbReference type="GO" id="GO:0055056">
    <property type="term" value="F:D-glucose transmembrane transporter activity"/>
    <property type="evidence" value="ECO:0007669"/>
    <property type="project" value="InterPro"/>
</dbReference>
<keyword evidence="8 11" id="KW-0812">Transmembrane</keyword>
<dbReference type="RefSeq" id="WP_117302545.1">
    <property type="nucleotide sequence ID" value="NZ_QVQT02000006.1"/>
</dbReference>
<evidence type="ECO:0000256" key="4">
    <source>
        <dbReference type="ARBA" id="ARBA00022448"/>
    </source>
</evidence>
<feature type="transmembrane region" description="Helical" evidence="11">
    <location>
        <begin position="90"/>
        <end position="109"/>
    </location>
</feature>
<evidence type="ECO:0000313" key="13">
    <source>
        <dbReference type="EMBL" id="RFU15496.1"/>
    </source>
</evidence>
<dbReference type="InterPro" id="IPR005964">
    <property type="entry name" value="Glc/Gal_transptr_bac"/>
</dbReference>
<keyword evidence="14" id="KW-1185">Reference proteome</keyword>
<feature type="transmembrane region" description="Helical" evidence="11">
    <location>
        <begin position="116"/>
        <end position="135"/>
    </location>
</feature>
<dbReference type="InterPro" id="IPR011701">
    <property type="entry name" value="MFS"/>
</dbReference>
<evidence type="ECO:0000313" key="14">
    <source>
        <dbReference type="Proteomes" id="UP000264702"/>
    </source>
</evidence>
<dbReference type="PROSITE" id="PS50850">
    <property type="entry name" value="MFS"/>
    <property type="match status" value="1"/>
</dbReference>
<dbReference type="PANTHER" id="PTHR43702:SF3">
    <property type="entry name" value="PROTEIN TSGA"/>
    <property type="match status" value="1"/>
</dbReference>
<dbReference type="CDD" id="cd17394">
    <property type="entry name" value="MFS_FucP_like"/>
    <property type="match status" value="1"/>
</dbReference>
<evidence type="ECO:0000256" key="8">
    <source>
        <dbReference type="ARBA" id="ARBA00022692"/>
    </source>
</evidence>
<comment type="similarity">
    <text evidence="3">Belongs to the major facilitator superfamily. FHS transporter (TC 2.A.1.7) family.</text>
</comment>
<feature type="transmembrane region" description="Helical" evidence="11">
    <location>
        <begin position="57"/>
        <end position="78"/>
    </location>
</feature>
<dbReference type="Proteomes" id="UP000264702">
    <property type="component" value="Unassembled WGS sequence"/>
</dbReference>
<dbReference type="Pfam" id="PF07690">
    <property type="entry name" value="MFS_1"/>
    <property type="match status" value="1"/>
</dbReference>
<dbReference type="InterPro" id="IPR020846">
    <property type="entry name" value="MFS_dom"/>
</dbReference>
<keyword evidence="10 11" id="KW-0472">Membrane</keyword>
<feature type="domain" description="Major facilitator superfamily (MFS) profile" evidence="12">
    <location>
        <begin position="24"/>
        <end position="433"/>
    </location>
</feature>
<feature type="transmembrane region" description="Helical" evidence="11">
    <location>
        <begin position="282"/>
        <end position="301"/>
    </location>
</feature>
<feature type="transmembrane region" description="Helical" evidence="11">
    <location>
        <begin position="405"/>
        <end position="424"/>
    </location>
</feature>
<keyword evidence="6" id="KW-0997">Cell inner membrane</keyword>
<feature type="transmembrane region" description="Helical" evidence="11">
    <location>
        <begin position="24"/>
        <end position="45"/>
    </location>
</feature>
<proteinExistence type="inferred from homology"/>
<name>A0A372IKQ3_9BACT</name>
<dbReference type="AlphaFoldDB" id="A0A372IKQ3"/>
<dbReference type="InterPro" id="IPR036259">
    <property type="entry name" value="MFS_trans_sf"/>
</dbReference>